<protein>
    <submittedName>
        <fullName evidence="2">Uncharacterized protein</fullName>
    </submittedName>
</protein>
<sequence length="54" mass="5839">MARGGNPPKSPPFSSLPRRQRLGFSPVGKCDDSWRLSTETASHGMEFSSSTGLE</sequence>
<gene>
    <name evidence="2" type="ORF">Lalb_Chr09g0331651</name>
</gene>
<accession>A0A6A4Q1U2</accession>
<dbReference type="AlphaFoldDB" id="A0A6A4Q1U2"/>
<comment type="caution">
    <text evidence="2">The sequence shown here is derived from an EMBL/GenBank/DDBJ whole genome shotgun (WGS) entry which is preliminary data.</text>
</comment>
<organism evidence="2 3">
    <name type="scientific">Lupinus albus</name>
    <name type="common">White lupine</name>
    <name type="synonym">Lupinus termis</name>
    <dbReference type="NCBI Taxonomy" id="3870"/>
    <lineage>
        <taxon>Eukaryota</taxon>
        <taxon>Viridiplantae</taxon>
        <taxon>Streptophyta</taxon>
        <taxon>Embryophyta</taxon>
        <taxon>Tracheophyta</taxon>
        <taxon>Spermatophyta</taxon>
        <taxon>Magnoliopsida</taxon>
        <taxon>eudicotyledons</taxon>
        <taxon>Gunneridae</taxon>
        <taxon>Pentapetalae</taxon>
        <taxon>rosids</taxon>
        <taxon>fabids</taxon>
        <taxon>Fabales</taxon>
        <taxon>Fabaceae</taxon>
        <taxon>Papilionoideae</taxon>
        <taxon>50 kb inversion clade</taxon>
        <taxon>genistoids sensu lato</taxon>
        <taxon>core genistoids</taxon>
        <taxon>Genisteae</taxon>
        <taxon>Lupinus</taxon>
    </lineage>
</organism>
<evidence type="ECO:0000313" key="3">
    <source>
        <dbReference type="Proteomes" id="UP000447434"/>
    </source>
</evidence>
<dbReference type="Proteomes" id="UP000447434">
    <property type="component" value="Chromosome 9"/>
</dbReference>
<keyword evidence="3" id="KW-1185">Reference proteome</keyword>
<evidence type="ECO:0000256" key="1">
    <source>
        <dbReference type="SAM" id="MobiDB-lite"/>
    </source>
</evidence>
<feature type="region of interest" description="Disordered" evidence="1">
    <location>
        <begin position="1"/>
        <end position="54"/>
    </location>
</feature>
<dbReference type="EMBL" id="WOCE01000009">
    <property type="protein sequence ID" value="KAE9607589.1"/>
    <property type="molecule type" value="Genomic_DNA"/>
</dbReference>
<reference evidence="3" key="1">
    <citation type="journal article" date="2020" name="Nat. Commun.">
        <title>Genome sequence of the cluster root forming white lupin.</title>
        <authorList>
            <person name="Hufnagel B."/>
            <person name="Marques A."/>
            <person name="Soriano A."/>
            <person name="Marques L."/>
            <person name="Divol F."/>
            <person name="Doumas P."/>
            <person name="Sallet E."/>
            <person name="Mancinotti D."/>
            <person name="Carrere S."/>
            <person name="Marande W."/>
            <person name="Arribat S."/>
            <person name="Keller J."/>
            <person name="Huneau C."/>
            <person name="Blein T."/>
            <person name="Aime D."/>
            <person name="Laguerre M."/>
            <person name="Taylor J."/>
            <person name="Schubert V."/>
            <person name="Nelson M."/>
            <person name="Geu-Flores F."/>
            <person name="Crespi M."/>
            <person name="Gallardo-Guerrero K."/>
            <person name="Delaux P.-M."/>
            <person name="Salse J."/>
            <person name="Berges H."/>
            <person name="Guyot R."/>
            <person name="Gouzy J."/>
            <person name="Peret B."/>
        </authorList>
    </citation>
    <scope>NUCLEOTIDE SEQUENCE [LARGE SCALE GENOMIC DNA]</scope>
    <source>
        <strain evidence="3">cv. Amiga</strain>
    </source>
</reference>
<proteinExistence type="predicted"/>
<feature type="compositionally biased region" description="Polar residues" evidence="1">
    <location>
        <begin position="35"/>
        <end position="54"/>
    </location>
</feature>
<evidence type="ECO:0000313" key="2">
    <source>
        <dbReference type="EMBL" id="KAE9607589.1"/>
    </source>
</evidence>
<name>A0A6A4Q1U2_LUPAL</name>